<name>A0A7W6IQS8_9HYPH</name>
<evidence type="ECO:0000313" key="2">
    <source>
        <dbReference type="Proteomes" id="UP000547011"/>
    </source>
</evidence>
<dbReference type="EMBL" id="JACIEW010000013">
    <property type="protein sequence ID" value="MBB4053959.1"/>
    <property type="molecule type" value="Genomic_DNA"/>
</dbReference>
<dbReference type="SUPFAM" id="SSF51182">
    <property type="entry name" value="RmlC-like cupins"/>
    <property type="match status" value="1"/>
</dbReference>
<dbReference type="RefSeq" id="WP_183312707.1">
    <property type="nucleotide sequence ID" value="NZ_JACIEW010000013.1"/>
</dbReference>
<evidence type="ECO:0000313" key="1">
    <source>
        <dbReference type="EMBL" id="MBB4053959.1"/>
    </source>
</evidence>
<accession>A0A7W6IQS8</accession>
<proteinExistence type="predicted"/>
<dbReference type="Proteomes" id="UP000547011">
    <property type="component" value="Unassembled WGS sequence"/>
</dbReference>
<protein>
    <recommendedName>
        <fullName evidence="3">Cupin domain-containing protein</fullName>
    </recommendedName>
</protein>
<dbReference type="AlphaFoldDB" id="A0A7W6IQS8"/>
<organism evidence="1 2">
    <name type="scientific">Devosia subaequoris</name>
    <dbReference type="NCBI Taxonomy" id="395930"/>
    <lineage>
        <taxon>Bacteria</taxon>
        <taxon>Pseudomonadati</taxon>
        <taxon>Pseudomonadota</taxon>
        <taxon>Alphaproteobacteria</taxon>
        <taxon>Hyphomicrobiales</taxon>
        <taxon>Devosiaceae</taxon>
        <taxon>Devosia</taxon>
    </lineage>
</organism>
<dbReference type="Gene3D" id="2.60.120.10">
    <property type="entry name" value="Jelly Rolls"/>
    <property type="match status" value="1"/>
</dbReference>
<gene>
    <name evidence="1" type="ORF">GGR20_003630</name>
</gene>
<dbReference type="InterPro" id="IPR014710">
    <property type="entry name" value="RmlC-like_jellyroll"/>
</dbReference>
<evidence type="ECO:0008006" key="3">
    <source>
        <dbReference type="Google" id="ProtNLM"/>
    </source>
</evidence>
<reference evidence="1 2" key="1">
    <citation type="submission" date="2020-08" db="EMBL/GenBank/DDBJ databases">
        <title>Genomic Encyclopedia of Type Strains, Phase IV (KMG-IV): sequencing the most valuable type-strain genomes for metagenomic binning, comparative biology and taxonomic classification.</title>
        <authorList>
            <person name="Goeker M."/>
        </authorList>
    </citation>
    <scope>NUCLEOTIDE SEQUENCE [LARGE SCALE GENOMIC DNA]</scope>
    <source>
        <strain evidence="1 2">DSM 23447</strain>
    </source>
</reference>
<keyword evidence="2" id="KW-1185">Reference proteome</keyword>
<comment type="caution">
    <text evidence="1">The sequence shown here is derived from an EMBL/GenBank/DDBJ whole genome shotgun (WGS) entry which is preliminary data.</text>
</comment>
<dbReference type="InterPro" id="IPR011051">
    <property type="entry name" value="RmlC_Cupin_sf"/>
</dbReference>
<sequence>MNKLKLNDYRLSVYDLTASAQPAVSDVTSIAFVYAANGTVNVDGTDVVEDDGYFVEGPFKLSGAGKAWLYEFAPITQPVLEGEGISLVISRCLPQTYSGDRIFRADRVESNPGAQTPLHGHRGPGIRRLLKGRLHAYIGEGSERIDAGHAWFETGKDWVIGKNIHDSASAFVRVMILPAELSGGISSFVPASEEDANKPRSVTYRLFGERPC</sequence>